<comment type="caution">
    <text evidence="5">The sequence shown here is derived from an EMBL/GenBank/DDBJ whole genome shotgun (WGS) entry which is preliminary data.</text>
</comment>
<accession>A0A351U5D7</accession>
<evidence type="ECO:0000313" key="6">
    <source>
        <dbReference type="Proteomes" id="UP000777265"/>
    </source>
</evidence>
<organism evidence="5 6">
    <name type="scientific">Syntrophorhabdus aromaticivorans</name>
    <dbReference type="NCBI Taxonomy" id="328301"/>
    <lineage>
        <taxon>Bacteria</taxon>
        <taxon>Pseudomonadati</taxon>
        <taxon>Thermodesulfobacteriota</taxon>
        <taxon>Syntrophorhabdia</taxon>
        <taxon>Syntrophorhabdales</taxon>
        <taxon>Syntrophorhabdaceae</taxon>
        <taxon>Syntrophorhabdus</taxon>
    </lineage>
</organism>
<dbReference type="GO" id="GO:0051082">
    <property type="term" value="F:unfolded protein binding"/>
    <property type="evidence" value="ECO:0007669"/>
    <property type="project" value="InterPro"/>
</dbReference>
<dbReference type="PANTHER" id="PTHR35089:SF1">
    <property type="entry name" value="CHAPERONE PROTEIN SKP"/>
    <property type="match status" value="1"/>
</dbReference>
<dbReference type="AlphaFoldDB" id="A0A351U5D7"/>
<dbReference type="Pfam" id="PF03938">
    <property type="entry name" value="OmpH"/>
    <property type="match status" value="1"/>
</dbReference>
<dbReference type="Proteomes" id="UP000777265">
    <property type="component" value="Unassembled WGS sequence"/>
</dbReference>
<feature type="signal peptide" evidence="4">
    <location>
        <begin position="1"/>
        <end position="20"/>
    </location>
</feature>
<comment type="similarity">
    <text evidence="1">Belongs to the Skp family.</text>
</comment>
<dbReference type="Gene3D" id="3.30.910.20">
    <property type="entry name" value="Skp domain"/>
    <property type="match status" value="1"/>
</dbReference>
<name>A0A351U5D7_9BACT</name>
<proteinExistence type="inferred from homology"/>
<dbReference type="InterPro" id="IPR024930">
    <property type="entry name" value="Skp_dom_sf"/>
</dbReference>
<dbReference type="GO" id="GO:0050821">
    <property type="term" value="P:protein stabilization"/>
    <property type="evidence" value="ECO:0007669"/>
    <property type="project" value="TreeGrafter"/>
</dbReference>
<evidence type="ECO:0000256" key="1">
    <source>
        <dbReference type="ARBA" id="ARBA00009091"/>
    </source>
</evidence>
<dbReference type="SUPFAM" id="SSF111384">
    <property type="entry name" value="OmpH-like"/>
    <property type="match status" value="1"/>
</dbReference>
<sequence length="179" mass="20341">MKNILLIAMMIVIFAFPAVAKGQALNVVYIDVQKVMVESEKGKEAKQTLSQEAERLRKNLDSKQSELQKMKDAIEKQGATITPDARAEKEKQYQSKLKDYQRLVSDYQTELQQKDMEFTQKILKDIDDVVKTLGEKEKYTLILEKSQSGILFASPSIDITSKVISLVNETAKKKQPAKK</sequence>
<keyword evidence="2 4" id="KW-0732">Signal</keyword>
<dbReference type="GO" id="GO:0005829">
    <property type="term" value="C:cytosol"/>
    <property type="evidence" value="ECO:0007669"/>
    <property type="project" value="TreeGrafter"/>
</dbReference>
<evidence type="ECO:0000256" key="4">
    <source>
        <dbReference type="SAM" id="SignalP"/>
    </source>
</evidence>
<protein>
    <submittedName>
        <fullName evidence="5">OmpH family outer membrane protein</fullName>
    </submittedName>
</protein>
<reference evidence="5" key="2">
    <citation type="submission" date="2020-01" db="EMBL/GenBank/DDBJ databases">
        <authorList>
            <person name="Campanaro S."/>
        </authorList>
    </citation>
    <scope>NUCLEOTIDE SEQUENCE</scope>
    <source>
        <strain evidence="5">AS06rmzACSIP_7</strain>
    </source>
</reference>
<feature type="coiled-coil region" evidence="3">
    <location>
        <begin position="39"/>
        <end position="117"/>
    </location>
</feature>
<dbReference type="PANTHER" id="PTHR35089">
    <property type="entry name" value="CHAPERONE PROTEIN SKP"/>
    <property type="match status" value="1"/>
</dbReference>
<evidence type="ECO:0000313" key="5">
    <source>
        <dbReference type="EMBL" id="NLW34516.1"/>
    </source>
</evidence>
<gene>
    <name evidence="5" type="ORF">GXY80_03395</name>
</gene>
<dbReference type="InterPro" id="IPR005632">
    <property type="entry name" value="Chaperone_Skp"/>
</dbReference>
<dbReference type="EMBL" id="JAAYEE010000060">
    <property type="protein sequence ID" value="NLW34516.1"/>
    <property type="molecule type" value="Genomic_DNA"/>
</dbReference>
<dbReference type="SMART" id="SM00935">
    <property type="entry name" value="OmpH"/>
    <property type="match status" value="1"/>
</dbReference>
<evidence type="ECO:0000256" key="2">
    <source>
        <dbReference type="ARBA" id="ARBA00022729"/>
    </source>
</evidence>
<reference evidence="5" key="1">
    <citation type="journal article" date="2020" name="Biotechnol. Biofuels">
        <title>New insights from the biogas microbiome by comprehensive genome-resolved metagenomics of nearly 1600 species originating from multiple anaerobic digesters.</title>
        <authorList>
            <person name="Campanaro S."/>
            <person name="Treu L."/>
            <person name="Rodriguez-R L.M."/>
            <person name="Kovalovszki A."/>
            <person name="Ziels R.M."/>
            <person name="Maus I."/>
            <person name="Zhu X."/>
            <person name="Kougias P.G."/>
            <person name="Basile A."/>
            <person name="Luo G."/>
            <person name="Schluter A."/>
            <person name="Konstantinidis K.T."/>
            <person name="Angelidaki I."/>
        </authorList>
    </citation>
    <scope>NUCLEOTIDE SEQUENCE</scope>
    <source>
        <strain evidence="5">AS06rmzACSIP_7</strain>
    </source>
</reference>
<feature type="chain" id="PRO_5041070895" evidence="4">
    <location>
        <begin position="21"/>
        <end position="179"/>
    </location>
</feature>
<evidence type="ECO:0000256" key="3">
    <source>
        <dbReference type="SAM" id="Coils"/>
    </source>
</evidence>
<dbReference type="STRING" id="909663.GCA_000512235_00914"/>
<keyword evidence="3" id="KW-0175">Coiled coil</keyword>